<protein>
    <submittedName>
        <fullName evidence="2">Uncharacterized protein</fullName>
    </submittedName>
</protein>
<dbReference type="AlphaFoldDB" id="Q7MGA7"/>
<evidence type="ECO:0000256" key="1">
    <source>
        <dbReference type="SAM" id="Phobius"/>
    </source>
</evidence>
<keyword evidence="1" id="KW-1133">Transmembrane helix</keyword>
<name>Q7MGA7_VIBVY</name>
<reference evidence="2 3" key="1">
    <citation type="journal article" date="2003" name="Genome Res.">
        <title>Comparative genome analysis of Vibrio vulnificus, a marine pathogen.</title>
        <authorList>
            <person name="Chen C.Y."/>
            <person name="Wu K.M."/>
            <person name="Chang Y.C."/>
            <person name="Chang C.H."/>
            <person name="Tsai H.C."/>
            <person name="Liao T.L."/>
            <person name="Liu Y.M."/>
            <person name="Chen H.J."/>
            <person name="Shen A.B."/>
            <person name="Li J.C."/>
            <person name="Su T.L."/>
            <person name="Shao C.P."/>
            <person name="Lee C.T."/>
            <person name="Hor L.I."/>
            <person name="Tsai S.F."/>
        </authorList>
    </citation>
    <scope>NUCLEOTIDE SEQUENCE [LARGE SCALE GENOMIC DNA]</scope>
    <source>
        <strain evidence="2 3">YJ016</strain>
    </source>
</reference>
<dbReference type="Proteomes" id="UP000002675">
    <property type="component" value="Chromosome II"/>
</dbReference>
<keyword evidence="1" id="KW-0472">Membrane</keyword>
<evidence type="ECO:0000313" key="3">
    <source>
        <dbReference type="Proteomes" id="UP000002675"/>
    </source>
</evidence>
<proteinExistence type="predicted"/>
<sequence length="44" mass="5205">MFLFPTINEKPLAEMLMAFLFVVYKMLNDMFLFIANKSNTNNIE</sequence>
<evidence type="ECO:0000313" key="2">
    <source>
        <dbReference type="EMBL" id="BAC96088.1"/>
    </source>
</evidence>
<gene>
    <name evidence="2" type="ordered locus">VVA0062</name>
</gene>
<keyword evidence="1" id="KW-0812">Transmembrane</keyword>
<dbReference type="HOGENOM" id="CLU_3223821_0_0_6"/>
<dbReference type="KEGG" id="vvy:VVA0062"/>
<accession>Q7MGA7</accession>
<dbReference type="EMBL" id="BA000038">
    <property type="protein sequence ID" value="BAC96088.1"/>
    <property type="molecule type" value="Genomic_DNA"/>
</dbReference>
<feature type="transmembrane region" description="Helical" evidence="1">
    <location>
        <begin position="12"/>
        <end position="35"/>
    </location>
</feature>
<organism evidence="2 3">
    <name type="scientific">Vibrio vulnificus (strain YJ016)</name>
    <dbReference type="NCBI Taxonomy" id="196600"/>
    <lineage>
        <taxon>Bacteria</taxon>
        <taxon>Pseudomonadati</taxon>
        <taxon>Pseudomonadota</taxon>
        <taxon>Gammaproteobacteria</taxon>
        <taxon>Vibrionales</taxon>
        <taxon>Vibrionaceae</taxon>
        <taxon>Vibrio</taxon>
    </lineage>
</organism>